<organism evidence="3">
    <name type="scientific">Haloferax sp. CBA1149</name>
    <dbReference type="NCBI Taxonomy" id="2650753"/>
    <lineage>
        <taxon>Archaea</taxon>
        <taxon>Methanobacteriati</taxon>
        <taxon>Methanobacteriota</taxon>
        <taxon>Stenosarchaea group</taxon>
        <taxon>Halobacteria</taxon>
        <taxon>Halobacteriales</taxon>
        <taxon>Haloferacaceae</taxon>
        <taxon>Haloferax</taxon>
    </lineage>
</organism>
<sequence>MLLNYATTYAAVGLSAAAAYLTGIHGETSAGLAVGLLAALFVILRVSMMGGVRERFGRALDAAPKGVKVKARQTGTLALVGVLVTTAAMSGALPGASPVGDASAEWSEDCDLTDSLLGAAWNTLVGTDTGCRWLTGQEIDYANVSATDAHATAVGIHEGQNSYLTTTNNFMQDTRSVAFMKAKLTLINELQNGSTEANATAAANATVEEYYSNIQYNLVQDYNQRAAQIFYLGNQTSVEMRHVYDSGSATVPSDLYRLDEQQGDPTVSSVLLENGTVIYATSIYLKDTSGYTLQFDTDPAETDFWVETKPPTGSYQAVFESDPYEQTYTDLGNQSTQVKSNIDVYATSFYSQYNGSEFNSTEVAQLDPTLIASQASTEYNSTGYYSYAAMQLAAMGASGDLNVSHTIEITNGTNTSTYEGTLFYTGSDASAGWDTNTTYNVTDYNGTLYFAYQNNNSSGIIDVGQEGTEFTLTSATNTDTGESVTTTVPQEYVYEETNASNLQEELDRLQTVRDEYEEAKSSSGSLDLGGGVGTEDKAIIAGAIVVLLLAVIKG</sequence>
<feature type="transmembrane region" description="Helical" evidence="1">
    <location>
        <begin position="75"/>
        <end position="93"/>
    </location>
</feature>
<dbReference type="RefSeq" id="WP_151139478.1">
    <property type="nucleotide sequence ID" value="NZ_VZUS01000003.1"/>
</dbReference>
<keyword evidence="1" id="KW-1133">Transmembrane helix</keyword>
<comment type="caution">
    <text evidence="3">The sequence shown here is derived from an EMBL/GenBank/DDBJ whole genome shotgun (WGS) entry which is preliminary data.</text>
</comment>
<evidence type="ECO:0000256" key="1">
    <source>
        <dbReference type="SAM" id="Phobius"/>
    </source>
</evidence>
<gene>
    <name evidence="3" type="ORF">Hfx1149_14630</name>
</gene>
<dbReference type="Pfam" id="PF26255">
    <property type="entry name" value="Viral_env_HRPV"/>
    <property type="match status" value="1"/>
</dbReference>
<name>A0A643JRE8_9EURY</name>
<feature type="domain" description="Envelope protein N-terminal" evidence="2">
    <location>
        <begin position="129"/>
        <end position="396"/>
    </location>
</feature>
<keyword evidence="1" id="KW-0472">Membrane</keyword>
<evidence type="ECO:0000259" key="2">
    <source>
        <dbReference type="Pfam" id="PF26255"/>
    </source>
</evidence>
<reference evidence="3" key="1">
    <citation type="submission" date="2019-09" db="EMBL/GenBank/DDBJ databases">
        <title>Genomic analysis of Haloferax sp. CBA1149.</title>
        <authorList>
            <person name="Roh S.W."/>
        </authorList>
    </citation>
    <scope>NUCLEOTIDE SEQUENCE</scope>
    <source>
        <strain evidence="3">CBA1149</strain>
    </source>
</reference>
<evidence type="ECO:0000313" key="3">
    <source>
        <dbReference type="EMBL" id="KAB1185669.1"/>
    </source>
</evidence>
<dbReference type="EMBL" id="VZUS01000003">
    <property type="protein sequence ID" value="KAB1185669.1"/>
    <property type="molecule type" value="Genomic_DNA"/>
</dbReference>
<dbReference type="AlphaFoldDB" id="A0A643JRE8"/>
<protein>
    <recommendedName>
        <fullName evidence="2">Envelope protein N-terminal domain-containing protein</fullName>
    </recommendedName>
</protein>
<dbReference type="InterPro" id="IPR058677">
    <property type="entry name" value="ORF4_N"/>
</dbReference>
<proteinExistence type="predicted"/>
<accession>A0A643JRE8</accession>
<feature type="transmembrane region" description="Helical" evidence="1">
    <location>
        <begin position="29"/>
        <end position="48"/>
    </location>
</feature>
<keyword evidence="1" id="KW-0812">Transmembrane</keyword>